<keyword evidence="7" id="KW-0472">Membrane</keyword>
<proteinExistence type="inferred from homology"/>
<dbReference type="Gene3D" id="1.10.287.80">
    <property type="entry name" value="ATP synthase, gamma subunit, helix hairpin domain"/>
    <property type="match status" value="1"/>
</dbReference>
<evidence type="ECO:0000256" key="3">
    <source>
        <dbReference type="ARBA" id="ARBA00007681"/>
    </source>
</evidence>
<dbReference type="Proteomes" id="UP000466730">
    <property type="component" value="Unassembled WGS sequence"/>
</dbReference>
<keyword evidence="5" id="KW-0375">Hydrogen ion transport</keyword>
<keyword evidence="9" id="KW-0066">ATP synthesis</keyword>
<sequence length="269" mass="27822">MSDAELGSRIEGIRQLGNVVRAMTGIAGARARTARAQIAAVEDYADSLGDALAQAMAGVAGDAPPTPGRPAVVVFCAEQGFVGGFSERVLEAVETDAAGSDLFLIGSRGAAIAAGRGLVPVWSAAMPSRSASLPKFADQVLAAVFAQADLRPVSVVHTVWERGQGQVQRLALFPLAPARDAPEQAAPLANLPAAELATSLSLDRLHALMTRAALSAFVAENEARMAAMAAASRQIDEELGVLEALARRMRQEAITSEIIEIASGAMAGR</sequence>
<evidence type="ECO:0000256" key="6">
    <source>
        <dbReference type="ARBA" id="ARBA00023065"/>
    </source>
</evidence>
<keyword evidence="11" id="KW-1185">Reference proteome</keyword>
<dbReference type="InterPro" id="IPR023632">
    <property type="entry name" value="ATP_synth_F1_gsu_CS"/>
</dbReference>
<comment type="subcellular location">
    <subcellularLocation>
        <location evidence="2">Membrane</location>
        <topology evidence="2">Peripheral membrane protein</topology>
    </subcellularLocation>
</comment>
<dbReference type="GO" id="GO:0046933">
    <property type="term" value="F:proton-transporting ATP synthase activity, rotational mechanism"/>
    <property type="evidence" value="ECO:0007669"/>
    <property type="project" value="InterPro"/>
</dbReference>
<dbReference type="Pfam" id="PF00231">
    <property type="entry name" value="ATP-synt"/>
    <property type="match status" value="1"/>
</dbReference>
<comment type="similarity">
    <text evidence="3">Belongs to the ATPase gamma chain family.</text>
</comment>
<dbReference type="AlphaFoldDB" id="A0A844BE29"/>
<keyword evidence="6" id="KW-0406">Ion transport</keyword>
<evidence type="ECO:0000256" key="7">
    <source>
        <dbReference type="ARBA" id="ARBA00023136"/>
    </source>
</evidence>
<evidence type="ECO:0000256" key="1">
    <source>
        <dbReference type="ARBA" id="ARBA00003456"/>
    </source>
</evidence>
<name>A0A844BE29_9RHOB</name>
<dbReference type="RefSeq" id="WP_153750021.1">
    <property type="nucleotide sequence ID" value="NZ_BAAADI010000025.1"/>
</dbReference>
<gene>
    <name evidence="10" type="ORF">GH815_17460</name>
</gene>
<accession>A0A844BE29</accession>
<evidence type="ECO:0000256" key="9">
    <source>
        <dbReference type="ARBA" id="ARBA00023310"/>
    </source>
</evidence>
<organism evidence="10 11">
    <name type="scientific">Rhodovulum strictum</name>
    <dbReference type="NCBI Taxonomy" id="58314"/>
    <lineage>
        <taxon>Bacteria</taxon>
        <taxon>Pseudomonadati</taxon>
        <taxon>Pseudomonadota</taxon>
        <taxon>Alphaproteobacteria</taxon>
        <taxon>Rhodobacterales</taxon>
        <taxon>Paracoccaceae</taxon>
        <taxon>Rhodovulum</taxon>
    </lineage>
</organism>
<protein>
    <submittedName>
        <fullName evidence="10">F0F1 ATP synthase subunit gamma</fullName>
    </submittedName>
</protein>
<evidence type="ECO:0000313" key="11">
    <source>
        <dbReference type="Proteomes" id="UP000466730"/>
    </source>
</evidence>
<comment type="function">
    <text evidence="1">Produces ATP from ADP in the presence of a proton gradient across the membrane. The gamma chain is believed to be important in regulating ATPase activity and the flow of protons through the CF(0) complex.</text>
</comment>
<keyword evidence="4" id="KW-0813">Transport</keyword>
<dbReference type="PROSITE" id="PS00153">
    <property type="entry name" value="ATPASE_GAMMA"/>
    <property type="match status" value="1"/>
</dbReference>
<dbReference type="Gene3D" id="3.40.1380.10">
    <property type="match status" value="1"/>
</dbReference>
<dbReference type="GO" id="GO:0045259">
    <property type="term" value="C:proton-transporting ATP synthase complex"/>
    <property type="evidence" value="ECO:0007669"/>
    <property type="project" value="UniProtKB-KW"/>
</dbReference>
<dbReference type="SUPFAM" id="SSF52943">
    <property type="entry name" value="ATP synthase (F1-ATPase), gamma subunit"/>
    <property type="match status" value="1"/>
</dbReference>
<keyword evidence="8" id="KW-0139">CF(1)</keyword>
<evidence type="ECO:0000256" key="5">
    <source>
        <dbReference type="ARBA" id="ARBA00022781"/>
    </source>
</evidence>
<reference evidence="10 11" key="1">
    <citation type="submission" date="2019-11" db="EMBL/GenBank/DDBJ databases">
        <title>Draft Whole-Genome sequence of the marine photosynthetic bacterium Rhodovulum strictum DSM 11289.</title>
        <authorList>
            <person name="Kyndt J.A."/>
            <person name="Meyer T.E."/>
        </authorList>
    </citation>
    <scope>NUCLEOTIDE SEQUENCE [LARGE SCALE GENOMIC DNA]</scope>
    <source>
        <strain evidence="10 11">DSM 11289</strain>
    </source>
</reference>
<evidence type="ECO:0000313" key="10">
    <source>
        <dbReference type="EMBL" id="MRH22764.1"/>
    </source>
</evidence>
<dbReference type="InterPro" id="IPR000131">
    <property type="entry name" value="ATP_synth_F1_gsu"/>
</dbReference>
<dbReference type="EMBL" id="WJPO01000040">
    <property type="protein sequence ID" value="MRH22764.1"/>
    <property type="molecule type" value="Genomic_DNA"/>
</dbReference>
<dbReference type="OrthoDB" id="6169121at2"/>
<evidence type="ECO:0000256" key="4">
    <source>
        <dbReference type="ARBA" id="ARBA00022448"/>
    </source>
</evidence>
<dbReference type="InterPro" id="IPR035968">
    <property type="entry name" value="ATP_synth_F1_ATPase_gsu"/>
</dbReference>
<comment type="caution">
    <text evidence="10">The sequence shown here is derived from an EMBL/GenBank/DDBJ whole genome shotgun (WGS) entry which is preliminary data.</text>
</comment>
<evidence type="ECO:0000256" key="8">
    <source>
        <dbReference type="ARBA" id="ARBA00023196"/>
    </source>
</evidence>
<evidence type="ECO:0000256" key="2">
    <source>
        <dbReference type="ARBA" id="ARBA00004170"/>
    </source>
</evidence>